<evidence type="ECO:0000256" key="2">
    <source>
        <dbReference type="ARBA" id="ARBA00023012"/>
    </source>
</evidence>
<proteinExistence type="predicted"/>
<evidence type="ECO:0000256" key="3">
    <source>
        <dbReference type="ARBA" id="ARBA00023159"/>
    </source>
</evidence>
<name>A0ABS3I202_9ENTE</name>
<sequence length="239" mass="28265">MIKIAICDDSNEISSQIENLVHRYSQNIFQIDIYNTSQSIGKKINEGKNEYAIYFLDVEIDEKNGIEIAHMIRKRDINAFIIFITSYKEYMSDVFEVQTFDYILKPITENRLFKLLDKISFLGNFENNKFVYSVNNIKHFVSYGEILYFEKQKRQTILFNKLGREEVFYMNTDGILAQLNESFVQIHTSYIINIYAVKEIGKTKVILSDDSNGEIELPLSRKYRELAYQRILDTFERMI</sequence>
<protein>
    <submittedName>
        <fullName evidence="8">Response regulator transcription factor</fullName>
    </submittedName>
</protein>
<accession>A0ABS3I202</accession>
<dbReference type="Proteomes" id="UP000664832">
    <property type="component" value="Unassembled WGS sequence"/>
</dbReference>
<dbReference type="Pfam" id="PF00072">
    <property type="entry name" value="Response_reg"/>
    <property type="match status" value="1"/>
</dbReference>
<organism evidence="8 9">
    <name type="scientific">Candidatus Enterococcus courvalinii</name>
    <dbReference type="NCBI Taxonomy" id="2815329"/>
    <lineage>
        <taxon>Bacteria</taxon>
        <taxon>Bacillati</taxon>
        <taxon>Bacillota</taxon>
        <taxon>Bacilli</taxon>
        <taxon>Lactobacillales</taxon>
        <taxon>Enterococcaceae</taxon>
        <taxon>Enterococcus</taxon>
    </lineage>
</organism>
<keyword evidence="5" id="KW-0597">Phosphoprotein</keyword>
<keyword evidence="9" id="KW-1185">Reference proteome</keyword>
<dbReference type="EMBL" id="JAFLWI010000009">
    <property type="protein sequence ID" value="MBO0482202.1"/>
    <property type="molecule type" value="Genomic_DNA"/>
</dbReference>
<dbReference type="SMART" id="SM00850">
    <property type="entry name" value="LytTR"/>
    <property type="match status" value="1"/>
</dbReference>
<dbReference type="InterPro" id="IPR011006">
    <property type="entry name" value="CheY-like_superfamily"/>
</dbReference>
<dbReference type="InterPro" id="IPR001789">
    <property type="entry name" value="Sig_transdc_resp-reg_receiver"/>
</dbReference>
<keyword evidence="1" id="KW-0963">Cytoplasm</keyword>
<dbReference type="PANTHER" id="PTHR37299:SF3">
    <property type="entry name" value="STAGE 0 SPORULATION PROTEIN A HOMOLOG"/>
    <property type="match status" value="1"/>
</dbReference>
<dbReference type="RefSeq" id="WP_206898924.1">
    <property type="nucleotide sequence ID" value="NZ_JAFLWI010000009.1"/>
</dbReference>
<evidence type="ECO:0000256" key="5">
    <source>
        <dbReference type="PROSITE-ProRule" id="PRU00169"/>
    </source>
</evidence>
<evidence type="ECO:0000313" key="9">
    <source>
        <dbReference type="Proteomes" id="UP000664832"/>
    </source>
</evidence>
<dbReference type="SUPFAM" id="SSF52172">
    <property type="entry name" value="CheY-like"/>
    <property type="match status" value="1"/>
</dbReference>
<comment type="caution">
    <text evidence="8">The sequence shown here is derived from an EMBL/GenBank/DDBJ whole genome shotgun (WGS) entry which is preliminary data.</text>
</comment>
<evidence type="ECO:0000259" key="6">
    <source>
        <dbReference type="PROSITE" id="PS50110"/>
    </source>
</evidence>
<dbReference type="InterPro" id="IPR046947">
    <property type="entry name" value="LytR-like"/>
</dbReference>
<dbReference type="Gene3D" id="2.40.50.1020">
    <property type="entry name" value="LytTr DNA-binding domain"/>
    <property type="match status" value="1"/>
</dbReference>
<evidence type="ECO:0000256" key="4">
    <source>
        <dbReference type="ARBA" id="ARBA00037164"/>
    </source>
</evidence>
<dbReference type="Pfam" id="PF04397">
    <property type="entry name" value="LytTR"/>
    <property type="match status" value="1"/>
</dbReference>
<evidence type="ECO:0000256" key="1">
    <source>
        <dbReference type="ARBA" id="ARBA00022490"/>
    </source>
</evidence>
<reference evidence="8 9" key="1">
    <citation type="submission" date="2021-03" db="EMBL/GenBank/DDBJ databases">
        <title>Enterococcal diversity collection.</title>
        <authorList>
            <person name="Gilmore M.S."/>
            <person name="Schwartzman J."/>
            <person name="Van Tyne D."/>
            <person name="Martin M."/>
            <person name="Earl A.M."/>
            <person name="Manson A.L."/>
            <person name="Straub T."/>
            <person name="Salamzade R."/>
            <person name="Saavedra J."/>
            <person name="Lebreton F."/>
            <person name="Prichula J."/>
            <person name="Schaufler K."/>
            <person name="Gaca A."/>
            <person name="Sgardioli B."/>
            <person name="Wagenaar J."/>
            <person name="Strong T."/>
        </authorList>
    </citation>
    <scope>NUCLEOTIDE SEQUENCE [LARGE SCALE GENOMIC DNA]</scope>
    <source>
        <strain evidence="8 9">MSG2901</strain>
    </source>
</reference>
<feature type="modified residue" description="4-aspartylphosphate" evidence="5">
    <location>
        <position position="57"/>
    </location>
</feature>
<keyword evidence="3" id="KW-0010">Activator</keyword>
<gene>
    <name evidence="8" type="ORF">JZO71_07710</name>
</gene>
<keyword evidence="2" id="KW-0902">Two-component regulatory system</keyword>
<dbReference type="PANTHER" id="PTHR37299">
    <property type="entry name" value="TRANSCRIPTIONAL REGULATOR-RELATED"/>
    <property type="match status" value="1"/>
</dbReference>
<evidence type="ECO:0000313" key="8">
    <source>
        <dbReference type="EMBL" id="MBO0482202.1"/>
    </source>
</evidence>
<dbReference type="SMART" id="SM00448">
    <property type="entry name" value="REC"/>
    <property type="match status" value="1"/>
</dbReference>
<feature type="domain" description="HTH LytTR-type" evidence="7">
    <location>
        <begin position="130"/>
        <end position="224"/>
    </location>
</feature>
<dbReference type="InterPro" id="IPR007492">
    <property type="entry name" value="LytTR_DNA-bd_dom"/>
</dbReference>
<evidence type="ECO:0000259" key="7">
    <source>
        <dbReference type="PROSITE" id="PS50930"/>
    </source>
</evidence>
<comment type="function">
    <text evidence="4">Required for high-level post-exponential phase expression of a series of secreted proteins.</text>
</comment>
<feature type="domain" description="Response regulatory" evidence="6">
    <location>
        <begin position="3"/>
        <end position="120"/>
    </location>
</feature>
<dbReference type="PROSITE" id="PS50110">
    <property type="entry name" value="RESPONSE_REGULATORY"/>
    <property type="match status" value="1"/>
</dbReference>
<dbReference type="PROSITE" id="PS50930">
    <property type="entry name" value="HTH_LYTTR"/>
    <property type="match status" value="1"/>
</dbReference>
<dbReference type="Gene3D" id="3.40.50.2300">
    <property type="match status" value="1"/>
</dbReference>